<dbReference type="CDD" id="cd05235">
    <property type="entry name" value="SDR_e1"/>
    <property type="match status" value="1"/>
</dbReference>
<name>A0A077NGS5_XENBV</name>
<dbReference type="CDD" id="cd05930">
    <property type="entry name" value="A_NRPS"/>
    <property type="match status" value="1"/>
</dbReference>
<gene>
    <name evidence="5" type="ORF">XBP1_2880067</name>
</gene>
<dbReference type="PROSITE" id="PS51259">
    <property type="entry name" value="MHD2"/>
    <property type="match status" value="1"/>
</dbReference>
<dbReference type="InterPro" id="IPR013120">
    <property type="entry name" value="FAR_NAD-bd"/>
</dbReference>
<evidence type="ECO:0000256" key="1">
    <source>
        <dbReference type="ARBA" id="ARBA00022450"/>
    </source>
</evidence>
<dbReference type="SUPFAM" id="SSF56801">
    <property type="entry name" value="Acetyl-CoA synthetase-like"/>
    <property type="match status" value="1"/>
</dbReference>
<dbReference type="InterPro" id="IPR009081">
    <property type="entry name" value="PP-bd_ACP"/>
</dbReference>
<dbReference type="Gene3D" id="3.40.50.980">
    <property type="match status" value="2"/>
</dbReference>
<dbReference type="InterPro" id="IPR036736">
    <property type="entry name" value="ACP-like_sf"/>
</dbReference>
<dbReference type="Proteomes" id="UP000028511">
    <property type="component" value="Unassembled WGS sequence"/>
</dbReference>
<dbReference type="SUPFAM" id="SSF47336">
    <property type="entry name" value="ACP-like"/>
    <property type="match status" value="1"/>
</dbReference>
<dbReference type="InterPro" id="IPR010080">
    <property type="entry name" value="Thioester_reductase-like_dom"/>
</dbReference>
<dbReference type="InterPro" id="IPR014772">
    <property type="entry name" value="Munc13_dom-2"/>
</dbReference>
<dbReference type="Gene3D" id="2.30.38.10">
    <property type="entry name" value="Luciferase, Domain 3"/>
    <property type="match status" value="1"/>
</dbReference>
<organism evidence="5">
    <name type="scientific">Xenorhabdus bovienii str. puntauvense</name>
    <dbReference type="NCBI Taxonomy" id="1398201"/>
    <lineage>
        <taxon>Bacteria</taxon>
        <taxon>Pseudomonadati</taxon>
        <taxon>Pseudomonadota</taxon>
        <taxon>Gammaproteobacteria</taxon>
        <taxon>Enterobacterales</taxon>
        <taxon>Morganellaceae</taxon>
        <taxon>Xenorhabdus</taxon>
    </lineage>
</organism>
<keyword evidence="5" id="KW-0413">Isomerase</keyword>
<dbReference type="GO" id="GO:0047462">
    <property type="term" value="F:phenylalanine racemase (ATP-hydrolyzing) activity"/>
    <property type="evidence" value="ECO:0007669"/>
    <property type="project" value="UniProtKB-EC"/>
</dbReference>
<dbReference type="NCBIfam" id="TIGR01733">
    <property type="entry name" value="AA-adenyl-dom"/>
    <property type="match status" value="1"/>
</dbReference>
<evidence type="ECO:0000313" key="5">
    <source>
        <dbReference type="EMBL" id="CDG97964.1"/>
    </source>
</evidence>
<dbReference type="EMBL" id="CBSW010000210">
    <property type="protein sequence ID" value="CDG97964.1"/>
    <property type="molecule type" value="Genomic_DNA"/>
</dbReference>
<dbReference type="InterPro" id="IPR000873">
    <property type="entry name" value="AMP-dep_synth/lig_dom"/>
</dbReference>
<dbReference type="NCBIfam" id="TIGR01746">
    <property type="entry name" value="Thioester-redct"/>
    <property type="match status" value="1"/>
</dbReference>
<dbReference type="Pfam" id="PF00501">
    <property type="entry name" value="AMP-binding"/>
    <property type="match status" value="1"/>
</dbReference>
<evidence type="ECO:0000256" key="2">
    <source>
        <dbReference type="ARBA" id="ARBA00022553"/>
    </source>
</evidence>
<evidence type="ECO:0000259" key="4">
    <source>
        <dbReference type="PROSITE" id="PS51259"/>
    </source>
</evidence>
<dbReference type="SUPFAM" id="SSF51735">
    <property type="entry name" value="NAD(P)-binding Rossmann-fold domains"/>
    <property type="match status" value="1"/>
</dbReference>
<dbReference type="PROSITE" id="PS00012">
    <property type="entry name" value="PHOSPHOPANTETHEINE"/>
    <property type="match status" value="1"/>
</dbReference>
<dbReference type="InterPro" id="IPR045851">
    <property type="entry name" value="AMP-bd_C_sf"/>
</dbReference>
<dbReference type="PANTHER" id="PTHR44845:SF6">
    <property type="entry name" value="BETA-ALANINE-ACTIVATING ENZYME"/>
    <property type="match status" value="1"/>
</dbReference>
<dbReference type="HOGENOM" id="CLU_000022_2_17_6"/>
<feature type="domain" description="MHD2" evidence="4">
    <location>
        <begin position="481"/>
        <end position="602"/>
    </location>
</feature>
<dbReference type="Gene3D" id="1.10.1200.10">
    <property type="entry name" value="ACP-like"/>
    <property type="match status" value="1"/>
</dbReference>
<dbReference type="InterPro" id="IPR006162">
    <property type="entry name" value="Ppantetheine_attach_site"/>
</dbReference>
<dbReference type="InterPro" id="IPR020845">
    <property type="entry name" value="AMP-binding_CS"/>
</dbReference>
<reference evidence="5" key="1">
    <citation type="submission" date="2013-07" db="EMBL/GenBank/DDBJ databases">
        <title>Sub-species coevolution in mutualistic symbiosis.</title>
        <authorList>
            <person name="Murfin K."/>
            <person name="Klassen J."/>
            <person name="Lee M."/>
            <person name="Forst S."/>
            <person name="Stock P."/>
            <person name="Goodrich-Blair H."/>
        </authorList>
    </citation>
    <scope>NUCLEOTIDE SEQUENCE [LARGE SCALE GENOMIC DNA]</scope>
    <source>
        <strain evidence="5">Puntauvense</strain>
    </source>
</reference>
<dbReference type="EC" id="5.1.1.11" evidence="5"/>
<comment type="caution">
    <text evidence="5">The sequence shown here is derived from an EMBL/GenBank/DDBJ whole genome shotgun (WGS) entry which is preliminary data.</text>
</comment>
<dbReference type="InterPro" id="IPR025110">
    <property type="entry name" value="AMP-bd_C"/>
</dbReference>
<dbReference type="InterPro" id="IPR010071">
    <property type="entry name" value="AA_adenyl_dom"/>
</dbReference>
<feature type="domain" description="Carrier" evidence="3">
    <location>
        <begin position="532"/>
        <end position="607"/>
    </location>
</feature>
<dbReference type="RefSeq" id="WP_038218497.1">
    <property type="nucleotide sequence ID" value="NZ_CAWLWN010000244.1"/>
</dbReference>
<dbReference type="Pfam" id="PF00550">
    <property type="entry name" value="PP-binding"/>
    <property type="match status" value="1"/>
</dbReference>
<dbReference type="PANTHER" id="PTHR44845">
    <property type="entry name" value="CARRIER DOMAIN-CONTAINING PROTEIN"/>
    <property type="match status" value="1"/>
</dbReference>
<evidence type="ECO:0000259" key="3">
    <source>
        <dbReference type="PROSITE" id="PS50075"/>
    </source>
</evidence>
<dbReference type="PROSITE" id="PS50075">
    <property type="entry name" value="CARRIER"/>
    <property type="match status" value="1"/>
</dbReference>
<dbReference type="InterPro" id="IPR036291">
    <property type="entry name" value="NAD(P)-bd_dom_sf"/>
</dbReference>
<proteinExistence type="predicted"/>
<keyword evidence="1" id="KW-0596">Phosphopantetheine</keyword>
<accession>A0A077NGS5</accession>
<sequence length="1019" mass="114926">MIQEIMNIAPSSFAERLTHVIDNSVIDIFIQKTVEYPENKAIITAERTVSYRELAQQAQSLAVYLRQQGVKYESPVAILLEPGIEQIICQVAILLAGGSCVPLDPAMPDERLGFMLQDLQVNLTLTDIKSQERPLPTNFITMNESLLKPTDAVHLLDIHSGKTHRTHILFTSGTTGKPKAVEIEAQGILHFVVNTNYINFVATDKIACIANPTFDASLFEIWGALLNGATIVIIPRKTVIDPYLFEATLKRFSVNTMFITTTLFNLVASTCPWAFRGLRYLLVGGEALNPYSLRQVLQSSPPQHLINGYGPTESTIFATTHEITLDQLTGESIPIGKPINNTEVYILDDQQQLVALSQLGGIYIGGTGLARGYWNRPEINAQRFIVADVNKNNTLRRVYNTGDLGWQRSDGVFMYAGRADNQIKLRGHRIEIEKIEAQLLESQFLKSAAVCVIKKENIEPYLTGFIVPKDPDSFSKQELIQWINTRLPNYMLPQLVVIGHIPVTHNGKIDRARLLEECLENQEQQLLPQLSTQMSEEESAILNIWQQVLDSYDLTLDSDFFQSGGSSLQAARLVVEIRRKMQRSLSVQNLYDAPTPRKLVESLQQNHQEDIDICTVMLKDGVLPLDIQPLSQPLQPWLTPNKGRVLLTGATGFLGAFFLRDLLLQPEINQVTCLVRAHDNDAALLRVKKNLNQYGVWQDEFLPRLQVIAGDITEPLLAMNPQTYKRLSVECDVIFHLAAHVNYIQPYSAHRAGNVVGTLNLLRFAVSEKVKSFHYISTIAVFGPAGLLSPISTIYEDDDIMPYLDAMRYDSGYSQSKWVVERIIWQARDRGIPLSVYRPGFIMGDSQTGAGNPNDSIARLLKGCIEIGAYPLLVNQRREFVPVNYVSSALLNISRDNNRLGRAYHLVTPDNKHSVDFNQFFELLKQCGYQLNGLDYSEWLEKLEADPALVDNPLMPLIPILSENIYGQLTRWEVYENMPAYDAKNTNIALKRTHKLYAPMDSHLLERYLSYWRRIGFLS</sequence>
<protein>
    <submittedName>
        <fullName evidence="5">Putative Nonribosomal peptide synthase (NRPS)</fullName>
        <ecNumber evidence="5">5.1.1.11</ecNumber>
    </submittedName>
</protein>
<dbReference type="Gene3D" id="3.40.50.720">
    <property type="entry name" value="NAD(P)-binding Rossmann-like Domain"/>
    <property type="match status" value="1"/>
</dbReference>
<dbReference type="Gene3D" id="3.30.300.30">
    <property type="match status" value="1"/>
</dbReference>
<dbReference type="Pfam" id="PF07993">
    <property type="entry name" value="NAD_binding_4"/>
    <property type="match status" value="1"/>
</dbReference>
<dbReference type="AlphaFoldDB" id="A0A077NGS5"/>
<keyword evidence="2" id="KW-0597">Phosphoprotein</keyword>
<dbReference type="PROSITE" id="PS00455">
    <property type="entry name" value="AMP_BINDING"/>
    <property type="match status" value="1"/>
</dbReference>
<dbReference type="Pfam" id="PF13193">
    <property type="entry name" value="AMP-binding_C"/>
    <property type="match status" value="1"/>
</dbReference>